<evidence type="ECO:0000313" key="3">
    <source>
        <dbReference type="Proteomes" id="UP000000238"/>
    </source>
</evidence>
<dbReference type="AlphaFoldDB" id="Q2S849"/>
<evidence type="ECO:0000256" key="1">
    <source>
        <dbReference type="SAM" id="Phobius"/>
    </source>
</evidence>
<dbReference type="STRING" id="349521.HCH_06536"/>
<proteinExistence type="predicted"/>
<feature type="transmembrane region" description="Helical" evidence="1">
    <location>
        <begin position="37"/>
        <end position="61"/>
    </location>
</feature>
<dbReference type="HOGENOM" id="CLU_2368944_0_0_6"/>
<accession>Q2S849</accession>
<evidence type="ECO:0000313" key="2">
    <source>
        <dbReference type="EMBL" id="ABC33175.1"/>
    </source>
</evidence>
<gene>
    <name evidence="2" type="ordered locus">HCH_06536</name>
</gene>
<keyword evidence="3" id="KW-1185">Reference proteome</keyword>
<keyword evidence="1" id="KW-0472">Membrane</keyword>
<keyword evidence="1" id="KW-1133">Transmembrane helix</keyword>
<dbReference type="EMBL" id="CP000155">
    <property type="protein sequence ID" value="ABC33175.1"/>
    <property type="molecule type" value="Genomic_DNA"/>
</dbReference>
<feature type="transmembrane region" description="Helical" evidence="1">
    <location>
        <begin position="12"/>
        <end position="31"/>
    </location>
</feature>
<protein>
    <submittedName>
        <fullName evidence="2">Uncharacterized protein</fullName>
    </submittedName>
</protein>
<organism evidence="2 3">
    <name type="scientific">Hahella chejuensis (strain KCTC 2396)</name>
    <dbReference type="NCBI Taxonomy" id="349521"/>
    <lineage>
        <taxon>Bacteria</taxon>
        <taxon>Pseudomonadati</taxon>
        <taxon>Pseudomonadota</taxon>
        <taxon>Gammaproteobacteria</taxon>
        <taxon>Oceanospirillales</taxon>
        <taxon>Hahellaceae</taxon>
        <taxon>Hahella</taxon>
    </lineage>
</organism>
<dbReference type="KEGG" id="hch:HCH_06536"/>
<name>Q2S849_HAHCH</name>
<sequence>MSQVWLVIKLELSLGTAAPIAGALILVELFLGGDVTVFLGVEAFCADFVIMIIAATLLLVLNPHIAATYELKESDMADFYIRKFLRPSQEPMVPP</sequence>
<reference evidence="2 3" key="1">
    <citation type="journal article" date="2005" name="Nucleic Acids Res.">
        <title>Genomic blueprint of Hahella chejuensis, a marine microbe producing an algicidal agent.</title>
        <authorList>
            <person name="Jeong H."/>
            <person name="Yim J.H."/>
            <person name="Lee C."/>
            <person name="Choi S.-H."/>
            <person name="Park Y.K."/>
            <person name="Yoon S.H."/>
            <person name="Hur C.-G."/>
            <person name="Kang H.-Y."/>
            <person name="Kim D."/>
            <person name="Lee H.H."/>
            <person name="Park K.H."/>
            <person name="Park S.-H."/>
            <person name="Park H.-S."/>
            <person name="Lee H.K."/>
            <person name="Oh T.K."/>
            <person name="Kim J.F."/>
        </authorList>
    </citation>
    <scope>NUCLEOTIDE SEQUENCE [LARGE SCALE GENOMIC DNA]</scope>
    <source>
        <strain evidence="2 3">KCTC 2396</strain>
    </source>
</reference>
<keyword evidence="1" id="KW-0812">Transmembrane</keyword>
<dbReference type="Proteomes" id="UP000000238">
    <property type="component" value="Chromosome"/>
</dbReference>